<feature type="compositionally biased region" description="Basic and acidic residues" evidence="1">
    <location>
        <begin position="141"/>
        <end position="158"/>
    </location>
</feature>
<evidence type="ECO:0000313" key="2">
    <source>
        <dbReference type="EMBL" id="CEM17737.1"/>
    </source>
</evidence>
<feature type="compositionally biased region" description="Basic and acidic residues" evidence="1">
    <location>
        <begin position="77"/>
        <end position="86"/>
    </location>
</feature>
<feature type="compositionally biased region" description="Basic and acidic residues" evidence="1">
    <location>
        <begin position="14"/>
        <end position="25"/>
    </location>
</feature>
<dbReference type="AlphaFoldDB" id="A0A0G4FSQ5"/>
<sequence>MAIGGGLKSMDLTEGERTEEKKWEQGETLSNRSKSVSASVQGEGMKEKYEDCRSKNETALQKKADVSIEEDTVSTKGQDKGEEHGLENGIALLKSSDQRSGQELDQGVIAGDRYFAPSSGEGQGKAEKGNSIANIQVQWGRRCEGKRQKEERGERESKSLFGQISQKLESKEDFTDSRAYK</sequence>
<protein>
    <submittedName>
        <fullName evidence="2">Uncharacterized protein</fullName>
    </submittedName>
</protein>
<dbReference type="VEuPathDB" id="CryptoDB:Cvel_18581"/>
<name>A0A0G4FSQ5_9ALVE</name>
<dbReference type="EMBL" id="CDMZ01000605">
    <property type="protein sequence ID" value="CEM17737.1"/>
    <property type="molecule type" value="Genomic_DNA"/>
</dbReference>
<accession>A0A0G4FSQ5</accession>
<organism evidence="2">
    <name type="scientific">Chromera velia CCMP2878</name>
    <dbReference type="NCBI Taxonomy" id="1169474"/>
    <lineage>
        <taxon>Eukaryota</taxon>
        <taxon>Sar</taxon>
        <taxon>Alveolata</taxon>
        <taxon>Colpodellida</taxon>
        <taxon>Chromeraceae</taxon>
        <taxon>Chromera</taxon>
    </lineage>
</organism>
<feature type="compositionally biased region" description="Basic and acidic residues" evidence="1">
    <location>
        <begin position="44"/>
        <end position="66"/>
    </location>
</feature>
<evidence type="ECO:0000256" key="1">
    <source>
        <dbReference type="SAM" id="MobiDB-lite"/>
    </source>
</evidence>
<feature type="compositionally biased region" description="Basic and acidic residues" evidence="1">
    <location>
        <begin position="168"/>
        <end position="181"/>
    </location>
</feature>
<feature type="region of interest" description="Disordered" evidence="1">
    <location>
        <begin position="1"/>
        <end position="181"/>
    </location>
</feature>
<proteinExistence type="predicted"/>
<gene>
    <name evidence="2" type="ORF">Cvel_18581</name>
</gene>
<feature type="compositionally biased region" description="Polar residues" evidence="1">
    <location>
        <begin position="27"/>
        <end position="40"/>
    </location>
</feature>
<reference evidence="2" key="1">
    <citation type="submission" date="2014-11" db="EMBL/GenBank/DDBJ databases">
        <authorList>
            <person name="Otto D Thomas"/>
            <person name="Naeem Raeece"/>
        </authorList>
    </citation>
    <scope>NUCLEOTIDE SEQUENCE</scope>
</reference>
<dbReference type="PhylomeDB" id="A0A0G4FSQ5"/>